<dbReference type="SUPFAM" id="SSF53474">
    <property type="entry name" value="alpha/beta-Hydrolases"/>
    <property type="match status" value="1"/>
</dbReference>
<organism evidence="3 4">
    <name type="scientific">Cyclobacterium marinum (strain ATCC 25205 / DSM 745 / LMG 13164 / NCIMB 1802)</name>
    <name type="common">Flectobacillus marinus</name>
    <dbReference type="NCBI Taxonomy" id="880070"/>
    <lineage>
        <taxon>Bacteria</taxon>
        <taxon>Pseudomonadati</taxon>
        <taxon>Bacteroidota</taxon>
        <taxon>Cytophagia</taxon>
        <taxon>Cytophagales</taxon>
        <taxon>Cyclobacteriaceae</taxon>
        <taxon>Cyclobacterium</taxon>
    </lineage>
</organism>
<protein>
    <submittedName>
        <fullName evidence="3">Peptidase S9 prolyl oligopeptidase active site domain protein protein</fullName>
    </submittedName>
</protein>
<gene>
    <name evidence="3" type="ordered locus">Cycma_4713</name>
</gene>
<keyword evidence="1" id="KW-0732">Signal</keyword>
<dbReference type="EMBL" id="CP002955">
    <property type="protein sequence ID" value="AEL28399.1"/>
    <property type="molecule type" value="Genomic_DNA"/>
</dbReference>
<dbReference type="InterPro" id="IPR050278">
    <property type="entry name" value="Serine_Prot_S9B/DPPIV"/>
</dbReference>
<dbReference type="KEGG" id="cmr:Cycma_4713"/>
<dbReference type="GO" id="GO:0008239">
    <property type="term" value="F:dipeptidyl-peptidase activity"/>
    <property type="evidence" value="ECO:0007669"/>
    <property type="project" value="TreeGrafter"/>
</dbReference>
<dbReference type="eggNOG" id="COG1506">
    <property type="taxonomic scope" value="Bacteria"/>
</dbReference>
<reference evidence="4" key="1">
    <citation type="submission" date="2011-07" db="EMBL/GenBank/DDBJ databases">
        <title>The complete genome of Cyclobacterium marinum DSM 745.</title>
        <authorList>
            <person name="Lucas S."/>
            <person name="Han J."/>
            <person name="Lapidus A."/>
            <person name="Bruce D."/>
            <person name="Goodwin L."/>
            <person name="Pitluck S."/>
            <person name="Peters L."/>
            <person name="Kyrpides N."/>
            <person name="Mavromatis K."/>
            <person name="Ivanova N."/>
            <person name="Ovchinnikova G."/>
            <person name="Chertkov O."/>
            <person name="Detter J.C."/>
            <person name="Tapia R."/>
            <person name="Han C."/>
            <person name="Land M."/>
            <person name="Hauser L."/>
            <person name="Markowitz V."/>
            <person name="Cheng J.-F."/>
            <person name="Hugenholtz P."/>
            <person name="Woyke T."/>
            <person name="Wu D."/>
            <person name="Tindall B."/>
            <person name="Schuetze A."/>
            <person name="Brambilla E."/>
            <person name="Klenk H.-P."/>
            <person name="Eisen J.A."/>
        </authorList>
    </citation>
    <scope>NUCLEOTIDE SEQUENCE [LARGE SCALE GENOMIC DNA]</scope>
    <source>
        <strain evidence="4">ATCC 25205 / DSM 745 / LMG 13164 / NCIMB 1802</strain>
    </source>
</reference>
<evidence type="ECO:0000259" key="2">
    <source>
        <dbReference type="Pfam" id="PF00326"/>
    </source>
</evidence>
<feature type="signal peptide" evidence="1">
    <location>
        <begin position="1"/>
        <end position="18"/>
    </location>
</feature>
<dbReference type="RefSeq" id="WP_014022679.1">
    <property type="nucleotide sequence ID" value="NC_015914.1"/>
</dbReference>
<sequence>MRFSFILVFLLLFQNLTAQESKRSLSHQDYDDWESIGDKQISNDGNWVTIEISLQDGDGRLELIKEGSNKNKVSFPRLTNASFSSNSEWLIGLIKPEKDSLRQLKLQKLKKDDFPKDSLFLLELKSGEKVKIPEINGVKLPKEEKGWYAYHQTIKVELDSSANNKESKEEKTFDLKVHEFGTERAYNFSEVLDYGFSDNGERLFVVRKELDSVATSKSVTILDLETGDTSKPIENFTSYKFPVFSFKGDQFAILASKTVLEEELKMYQLLIVDDQGNLKVLKEVPNVPAHNISEHYSPSFSESGKYLVFGWQPLPKDYPYLEDTTILKEERVEIDIWGWQDAEIQPMQIKNLKDKEKESKLAVYHMETDEIVDLGESNSSQVHFNRFKRGDWAIKRDNSPYRRNYSWDIQSGEDLSKINLKTGEVELLKENLIGSPRVSPAGNYVYWYNAPDSSWRAIDLESKMEIKLTAEIDDLFYNQLHDSPALPGSYGNAGWTTADEYFLVYGQYHIWKVDPLQTQKAQNLTKGGAEKVHMIYRFVNLDTKKDYFEVNEEMVLRGGDQNTKSSGYFLGDWKGVNLPKKLVFGDANYSGLKVSKDKSHFIYQKSTFKNSPNVYYTNAAFRKHEQLSEINTQQSSIKWGDVELVDFLSNDGDEMKGLLFKPENFDPQKKYPMMVYFYERRSDALHHYYSPVPSASIINIPYFVSNDYLVFVPDIKYKIGLPGPSAYDCIVPGVQAMIAKGFVDKENIGIQGQSWGGYQVAYVITRTNLFKAAGAGAPVVNMTSAYGGIRWGSGMSRMFQYEQTQSRIGGTLWEKPSHYIENSPLFFTDRVKTPTLIMHNDQDGAVPWYQGIEFFMALKRNNVPSWLLVYNGEDHNLKERKNKKDLSIRLSQFFDHYLKGAKAPLWMTEGIPAIEKGKTLKYELSEE</sequence>
<dbReference type="PANTHER" id="PTHR11731:SF193">
    <property type="entry name" value="DIPEPTIDYL PEPTIDASE 9"/>
    <property type="match status" value="1"/>
</dbReference>
<dbReference type="OrthoDB" id="9812921at2"/>
<proteinExistence type="predicted"/>
<dbReference type="GO" id="GO:0008236">
    <property type="term" value="F:serine-type peptidase activity"/>
    <property type="evidence" value="ECO:0007669"/>
    <property type="project" value="InterPro"/>
</dbReference>
<dbReference type="Proteomes" id="UP000001635">
    <property type="component" value="Chromosome"/>
</dbReference>
<feature type="domain" description="Peptidase S9 prolyl oligopeptidase catalytic" evidence="2">
    <location>
        <begin position="730"/>
        <end position="900"/>
    </location>
</feature>
<dbReference type="HOGENOM" id="CLU_014586_0_0_10"/>
<feature type="chain" id="PRO_5003400788" evidence="1">
    <location>
        <begin position="19"/>
        <end position="927"/>
    </location>
</feature>
<dbReference type="SUPFAM" id="SSF82171">
    <property type="entry name" value="DPP6 N-terminal domain-like"/>
    <property type="match status" value="1"/>
</dbReference>
<evidence type="ECO:0000256" key="1">
    <source>
        <dbReference type="SAM" id="SignalP"/>
    </source>
</evidence>
<name>G0J4F9_CYCMS</name>
<dbReference type="Pfam" id="PF00326">
    <property type="entry name" value="Peptidase_S9"/>
    <property type="match status" value="1"/>
</dbReference>
<evidence type="ECO:0000313" key="3">
    <source>
        <dbReference type="EMBL" id="AEL28399.1"/>
    </source>
</evidence>
<keyword evidence="4" id="KW-1185">Reference proteome</keyword>
<dbReference type="PANTHER" id="PTHR11731">
    <property type="entry name" value="PROTEASE FAMILY S9B,C DIPEPTIDYL-PEPTIDASE IV-RELATED"/>
    <property type="match status" value="1"/>
</dbReference>
<dbReference type="InterPro" id="IPR001375">
    <property type="entry name" value="Peptidase_S9_cat"/>
</dbReference>
<dbReference type="InterPro" id="IPR029058">
    <property type="entry name" value="AB_hydrolase_fold"/>
</dbReference>
<dbReference type="Gene3D" id="3.40.50.1820">
    <property type="entry name" value="alpha/beta hydrolase"/>
    <property type="match status" value="1"/>
</dbReference>
<dbReference type="AlphaFoldDB" id="G0J4F9"/>
<accession>G0J4F9</accession>
<dbReference type="GO" id="GO:0006508">
    <property type="term" value="P:proteolysis"/>
    <property type="evidence" value="ECO:0007669"/>
    <property type="project" value="InterPro"/>
</dbReference>
<evidence type="ECO:0000313" key="4">
    <source>
        <dbReference type="Proteomes" id="UP000001635"/>
    </source>
</evidence>